<comment type="caution">
    <text evidence="1">The sequence shown here is derived from an EMBL/GenBank/DDBJ whole genome shotgun (WGS) entry which is preliminary data.</text>
</comment>
<evidence type="ECO:0000313" key="1">
    <source>
        <dbReference type="EMBL" id="GBN36021.1"/>
    </source>
</evidence>
<name>A0A4Y2N9U4_ARAVE</name>
<keyword evidence="2" id="KW-1185">Reference proteome</keyword>
<dbReference type="AlphaFoldDB" id="A0A4Y2N9U4"/>
<proteinExistence type="predicted"/>
<organism evidence="1 2">
    <name type="scientific">Araneus ventricosus</name>
    <name type="common">Orbweaver spider</name>
    <name type="synonym">Epeira ventricosa</name>
    <dbReference type="NCBI Taxonomy" id="182803"/>
    <lineage>
        <taxon>Eukaryota</taxon>
        <taxon>Metazoa</taxon>
        <taxon>Ecdysozoa</taxon>
        <taxon>Arthropoda</taxon>
        <taxon>Chelicerata</taxon>
        <taxon>Arachnida</taxon>
        <taxon>Araneae</taxon>
        <taxon>Araneomorphae</taxon>
        <taxon>Entelegynae</taxon>
        <taxon>Araneoidea</taxon>
        <taxon>Araneidae</taxon>
        <taxon>Araneus</taxon>
    </lineage>
</organism>
<evidence type="ECO:0000313" key="2">
    <source>
        <dbReference type="Proteomes" id="UP000499080"/>
    </source>
</evidence>
<reference evidence="1 2" key="1">
    <citation type="journal article" date="2019" name="Sci. Rep.">
        <title>Orb-weaving spider Araneus ventricosus genome elucidates the spidroin gene catalogue.</title>
        <authorList>
            <person name="Kono N."/>
            <person name="Nakamura H."/>
            <person name="Ohtoshi R."/>
            <person name="Moran D.A.P."/>
            <person name="Shinohara A."/>
            <person name="Yoshida Y."/>
            <person name="Fujiwara M."/>
            <person name="Mori M."/>
            <person name="Tomita M."/>
            <person name="Arakawa K."/>
        </authorList>
    </citation>
    <scope>NUCLEOTIDE SEQUENCE [LARGE SCALE GENOMIC DNA]</scope>
</reference>
<protein>
    <submittedName>
        <fullName evidence="1">Uncharacterized protein</fullName>
    </submittedName>
</protein>
<gene>
    <name evidence="1" type="ORF">AVEN_61299_1</name>
</gene>
<accession>A0A4Y2N9U4</accession>
<dbReference type="Proteomes" id="UP000499080">
    <property type="component" value="Unassembled WGS sequence"/>
</dbReference>
<sequence length="222" mass="24647">MILLASPALTGRILFAPLSLPAQTGRISFLHLSIVSALETHFALYCNKQSIARSDGPHIYYFTFRIVSALETHLLFTATSRLTKFFLPNELQPQPTNCGTRGGKGCTLVTDNNLTDRLQRNHRNLISEIGRVNSSNPGLRLPFLCLGISVRSGSECWKRMPSFTLRIRICEAFPSELPCHSTELFLCRLLVMCQIPLFSGVGFTDSSPFADPDPRIRSDSGT</sequence>
<dbReference type="EMBL" id="BGPR01008779">
    <property type="protein sequence ID" value="GBN36021.1"/>
    <property type="molecule type" value="Genomic_DNA"/>
</dbReference>